<organism evidence="1 2">
    <name type="scientific">Euroglyphus maynei</name>
    <name type="common">Mayne's house dust mite</name>
    <dbReference type="NCBI Taxonomy" id="6958"/>
    <lineage>
        <taxon>Eukaryota</taxon>
        <taxon>Metazoa</taxon>
        <taxon>Ecdysozoa</taxon>
        <taxon>Arthropoda</taxon>
        <taxon>Chelicerata</taxon>
        <taxon>Arachnida</taxon>
        <taxon>Acari</taxon>
        <taxon>Acariformes</taxon>
        <taxon>Sarcoptiformes</taxon>
        <taxon>Astigmata</taxon>
        <taxon>Psoroptidia</taxon>
        <taxon>Analgoidea</taxon>
        <taxon>Pyroglyphidae</taxon>
        <taxon>Pyroglyphinae</taxon>
        <taxon>Euroglyphus</taxon>
    </lineage>
</organism>
<proteinExistence type="predicted"/>
<protein>
    <submittedName>
        <fullName evidence="1">Uncharacterized protein</fullName>
    </submittedName>
</protein>
<reference evidence="1 2" key="1">
    <citation type="submission" date="2017-03" db="EMBL/GenBank/DDBJ databases">
        <title>Genome Survey of Euroglyphus maynei.</title>
        <authorList>
            <person name="Arlian L.G."/>
            <person name="Morgan M.S."/>
            <person name="Rider S.D."/>
        </authorList>
    </citation>
    <scope>NUCLEOTIDE SEQUENCE [LARGE SCALE GENOMIC DNA]</scope>
    <source>
        <strain evidence="1">Arlian Lab</strain>
        <tissue evidence="1">Whole body</tissue>
    </source>
</reference>
<name>A0A1Y3B1Z0_EURMA</name>
<accession>A0A1Y3B1Z0</accession>
<sequence length="61" mass="7125">MDSDPNESSENEQFVDDLSKNLKFDFSLDTVSICENLFNCCQSLEFENLANFIKVFNKFIF</sequence>
<comment type="caution">
    <text evidence="1">The sequence shown here is derived from an EMBL/GenBank/DDBJ whole genome shotgun (WGS) entry which is preliminary data.</text>
</comment>
<dbReference type="AlphaFoldDB" id="A0A1Y3B1Z0"/>
<keyword evidence="2" id="KW-1185">Reference proteome</keyword>
<gene>
    <name evidence="1" type="ORF">BLA29_013164</name>
</gene>
<evidence type="ECO:0000313" key="2">
    <source>
        <dbReference type="Proteomes" id="UP000194236"/>
    </source>
</evidence>
<dbReference type="EMBL" id="MUJZ01044976">
    <property type="protein sequence ID" value="OTF74842.1"/>
    <property type="molecule type" value="Genomic_DNA"/>
</dbReference>
<dbReference type="Proteomes" id="UP000194236">
    <property type="component" value="Unassembled WGS sequence"/>
</dbReference>
<evidence type="ECO:0000313" key="1">
    <source>
        <dbReference type="EMBL" id="OTF74842.1"/>
    </source>
</evidence>